<evidence type="ECO:0000256" key="2">
    <source>
        <dbReference type="ARBA" id="ARBA00015192"/>
    </source>
</evidence>
<dbReference type="SUPFAM" id="SSF54928">
    <property type="entry name" value="RNA-binding domain, RBD"/>
    <property type="match status" value="1"/>
</dbReference>
<feature type="compositionally biased region" description="Polar residues" evidence="6">
    <location>
        <begin position="324"/>
        <end position="336"/>
    </location>
</feature>
<evidence type="ECO:0000313" key="8">
    <source>
        <dbReference type="EMBL" id="CAG5122838.1"/>
    </source>
</evidence>
<dbReference type="PROSITE" id="PS50102">
    <property type="entry name" value="RRM"/>
    <property type="match status" value="1"/>
</dbReference>
<feature type="compositionally biased region" description="Pro residues" evidence="6">
    <location>
        <begin position="132"/>
        <end position="142"/>
    </location>
</feature>
<feature type="compositionally biased region" description="Low complexity" evidence="6">
    <location>
        <begin position="116"/>
        <end position="131"/>
    </location>
</feature>
<accession>A0A8S3Z3E1</accession>
<gene>
    <name evidence="8" type="ORF">CUNI_LOCUS8396</name>
</gene>
<feature type="domain" description="RRM" evidence="7">
    <location>
        <begin position="420"/>
        <end position="482"/>
    </location>
</feature>
<feature type="compositionally biased region" description="Pro residues" evidence="6">
    <location>
        <begin position="104"/>
        <end position="115"/>
    </location>
</feature>
<dbReference type="PANTHER" id="PTHR47640:SF11">
    <property type="entry name" value="RNA-BINDING PROTEIN 42"/>
    <property type="match status" value="1"/>
</dbReference>
<evidence type="ECO:0000256" key="5">
    <source>
        <dbReference type="PROSITE-ProRule" id="PRU00176"/>
    </source>
</evidence>
<dbReference type="InterPro" id="IPR050825">
    <property type="entry name" value="RBM42_RBP45_47-like"/>
</dbReference>
<evidence type="ECO:0000256" key="3">
    <source>
        <dbReference type="ARBA" id="ARBA00022884"/>
    </source>
</evidence>
<feature type="compositionally biased region" description="Acidic residues" evidence="6">
    <location>
        <begin position="79"/>
        <end position="93"/>
    </location>
</feature>
<dbReference type="InterPro" id="IPR034215">
    <property type="entry name" value="RBM42_RRM"/>
</dbReference>
<dbReference type="AlphaFoldDB" id="A0A8S3Z3E1"/>
<feature type="compositionally biased region" description="Pro residues" evidence="6">
    <location>
        <begin position="182"/>
        <end position="193"/>
    </location>
</feature>
<dbReference type="Proteomes" id="UP000678393">
    <property type="component" value="Unassembled WGS sequence"/>
</dbReference>
<dbReference type="EMBL" id="CAJHNH020001373">
    <property type="protein sequence ID" value="CAG5122838.1"/>
    <property type="molecule type" value="Genomic_DNA"/>
</dbReference>
<dbReference type="CDD" id="cd12383">
    <property type="entry name" value="RRM_RBM42"/>
    <property type="match status" value="1"/>
</dbReference>
<dbReference type="Gene3D" id="3.30.70.330">
    <property type="match status" value="1"/>
</dbReference>
<evidence type="ECO:0000259" key="7">
    <source>
        <dbReference type="PROSITE" id="PS50102"/>
    </source>
</evidence>
<proteinExistence type="inferred from homology"/>
<name>A0A8S3Z3E1_9EUPU</name>
<comment type="similarity">
    <text evidence="1">Belongs to the RRM RBM42 family.</text>
</comment>
<evidence type="ECO:0000256" key="4">
    <source>
        <dbReference type="ARBA" id="ARBA00030574"/>
    </source>
</evidence>
<feature type="region of interest" description="Disordered" evidence="6">
    <location>
        <begin position="1"/>
        <end position="24"/>
    </location>
</feature>
<protein>
    <recommendedName>
        <fullName evidence="2">RNA-binding protein 42</fullName>
    </recommendedName>
    <alternativeName>
        <fullName evidence="4">RNA-binding motif protein 42</fullName>
    </alternativeName>
</protein>
<evidence type="ECO:0000256" key="1">
    <source>
        <dbReference type="ARBA" id="ARBA00007408"/>
    </source>
</evidence>
<feature type="region of interest" description="Disordered" evidence="6">
    <location>
        <begin position="40"/>
        <end position="193"/>
    </location>
</feature>
<feature type="compositionally biased region" description="Basic and acidic residues" evidence="6">
    <location>
        <begin position="49"/>
        <end position="60"/>
    </location>
</feature>
<dbReference type="InterPro" id="IPR035979">
    <property type="entry name" value="RBD_domain_sf"/>
</dbReference>
<dbReference type="OrthoDB" id="1749473at2759"/>
<keyword evidence="3 5" id="KW-0694">RNA-binding</keyword>
<evidence type="ECO:0000313" key="9">
    <source>
        <dbReference type="Proteomes" id="UP000678393"/>
    </source>
</evidence>
<reference evidence="8" key="1">
    <citation type="submission" date="2021-04" db="EMBL/GenBank/DDBJ databases">
        <authorList>
            <consortium name="Molecular Ecology Group"/>
        </authorList>
    </citation>
    <scope>NUCLEOTIDE SEQUENCE</scope>
</reference>
<comment type="caution">
    <text evidence="8">The sequence shown here is derived from an EMBL/GenBank/DDBJ whole genome shotgun (WGS) entry which is preliminary data.</text>
</comment>
<keyword evidence="9" id="KW-1185">Reference proteome</keyword>
<dbReference type="SMART" id="SM00360">
    <property type="entry name" value="RRM"/>
    <property type="match status" value="1"/>
</dbReference>
<dbReference type="PANTHER" id="PTHR47640">
    <property type="entry name" value="TRNA SELENOCYSTEINE 1-ASSOCIATED PROTEIN 1-RELATED-RELATED"/>
    <property type="match status" value="1"/>
</dbReference>
<dbReference type="InterPro" id="IPR012677">
    <property type="entry name" value="Nucleotide-bd_a/b_plait_sf"/>
</dbReference>
<organism evidence="8 9">
    <name type="scientific">Candidula unifasciata</name>
    <dbReference type="NCBI Taxonomy" id="100452"/>
    <lineage>
        <taxon>Eukaryota</taxon>
        <taxon>Metazoa</taxon>
        <taxon>Spiralia</taxon>
        <taxon>Lophotrochozoa</taxon>
        <taxon>Mollusca</taxon>
        <taxon>Gastropoda</taxon>
        <taxon>Heterobranchia</taxon>
        <taxon>Euthyneura</taxon>
        <taxon>Panpulmonata</taxon>
        <taxon>Eupulmonata</taxon>
        <taxon>Stylommatophora</taxon>
        <taxon>Helicina</taxon>
        <taxon>Helicoidea</taxon>
        <taxon>Geomitridae</taxon>
        <taxon>Candidula</taxon>
    </lineage>
</organism>
<sequence length="482" mass="53071">MEEEMDRFEAEIQIPGGPPSGQFILRASTFDKVQAQLTSLRQESSRLQQKREGTVEDVDLRQLNSNFTAGQKRKFSPDHDEDDDDDDDDEFHDIDERPGRPQGPFVPPPPPPPPSILRQLPVVHDNNNLFVPLPPPPPPPEPNGFENNSIHSTLSFKPYGPGEGPHLPRPAFLPPQLRHRAPPPGLRPPFPRPPMQMGMPFGGPLGFPRHPHMMMLGQQLHRMNTVGPQGLPVPGVGVPVQQGPQIMPPGPPGVEPGSMPFMTPSLDAPHTESSPGVTEQSKIVYAAAPMITVERKKEEKKKKKKKKKGQTEAGQGGENKDKTATQNNIDGTNLTVGSLPDEDKSILDMEIVPESALVGGIVLSNTMQDASAAAGTVNAQGVTGTGGKKEKKKKDKKFLRLAANTTWEDPTLAEWQQDDFRMFCGDLGNEVTDETLVRAFNKYPSFLKAKVIRDRRSNKTKGYGFVSFKDPLDFARAMREMN</sequence>
<evidence type="ECO:0000256" key="6">
    <source>
        <dbReference type="SAM" id="MobiDB-lite"/>
    </source>
</evidence>
<dbReference type="Pfam" id="PF00076">
    <property type="entry name" value="RRM_1"/>
    <property type="match status" value="1"/>
</dbReference>
<feature type="compositionally biased region" description="Basic residues" evidence="6">
    <location>
        <begin position="298"/>
        <end position="308"/>
    </location>
</feature>
<feature type="non-terminal residue" evidence="8">
    <location>
        <position position="482"/>
    </location>
</feature>
<feature type="region of interest" description="Disordered" evidence="6">
    <location>
        <begin position="295"/>
        <end position="340"/>
    </location>
</feature>
<dbReference type="GO" id="GO:0003729">
    <property type="term" value="F:mRNA binding"/>
    <property type="evidence" value="ECO:0007669"/>
    <property type="project" value="InterPro"/>
</dbReference>
<dbReference type="InterPro" id="IPR000504">
    <property type="entry name" value="RRM_dom"/>
</dbReference>